<sequence length="242" mass="27460">MNNEFQREERYVVFKISKLDSDAFVKAKQLEALNNAFLEDARVECVVVEADWPEYERVWTMIEARVTGKVSAVDTPEVLAVVAETESAFPETMVIHRDAIDAVPVGTELIDRAHFTRLQAEIFALIGLTPGLPPRPPEGQGLPRYGLRWNGPSQPLVVPMEDGYWTPWHLADQLRTENLELQRADECWSAVVSYMTGAGRMEEPMEFLRCWNEGNFEAIRKEWADAPKEVFYADPLSNGEAS</sequence>
<reference evidence="1 2" key="1">
    <citation type="journal article" date="2012" name="J. Bacteriol.">
        <title>Genome sequence of cold-adapted Pseudomonas mandelii strain JR-1.</title>
        <authorList>
            <person name="Jang S.H."/>
            <person name="Kim J."/>
            <person name="Kim J."/>
            <person name="Hong S."/>
            <person name="Lee C."/>
        </authorList>
    </citation>
    <scope>NUCLEOTIDE SEQUENCE [LARGE SCALE GENOMIC DNA]</scope>
    <source>
        <strain evidence="1 2">JR-1</strain>
    </source>
</reference>
<accession>A0A024E8M5</accession>
<dbReference type="EMBL" id="CP005960">
    <property type="protein sequence ID" value="AHZ69162.1"/>
    <property type="molecule type" value="Genomic_DNA"/>
</dbReference>
<proteinExistence type="predicted"/>
<dbReference type="KEGG" id="pman:OU5_2083"/>
<gene>
    <name evidence="1" type="ORF">OU5_2083</name>
</gene>
<organism evidence="1 2">
    <name type="scientific">Pseudomonas mandelii JR-1</name>
    <dbReference type="NCBI Taxonomy" id="1147786"/>
    <lineage>
        <taxon>Bacteria</taxon>
        <taxon>Pseudomonadati</taxon>
        <taxon>Pseudomonadota</taxon>
        <taxon>Gammaproteobacteria</taxon>
        <taxon>Pseudomonadales</taxon>
        <taxon>Pseudomonadaceae</taxon>
        <taxon>Pseudomonas</taxon>
    </lineage>
</organism>
<dbReference type="RefSeq" id="WP_010462418.1">
    <property type="nucleotide sequence ID" value="NZ_CP005960.1"/>
</dbReference>
<protein>
    <submittedName>
        <fullName evidence="1">Uncharacterized protein</fullName>
    </submittedName>
</protein>
<name>A0A024E8M5_9PSED</name>
<dbReference type="AlphaFoldDB" id="A0A024E8M5"/>
<evidence type="ECO:0000313" key="1">
    <source>
        <dbReference type="EMBL" id="AHZ69162.1"/>
    </source>
</evidence>
<dbReference type="HOGENOM" id="CLU_1146432_0_0_6"/>
<evidence type="ECO:0000313" key="2">
    <source>
        <dbReference type="Proteomes" id="UP000026913"/>
    </source>
</evidence>
<dbReference type="Proteomes" id="UP000026913">
    <property type="component" value="Chromosome"/>
</dbReference>